<dbReference type="PANTHER" id="PTHR11096">
    <property type="entry name" value="RNA 3' TERMINAL PHOSPHATE CYCLASE"/>
    <property type="match status" value="1"/>
</dbReference>
<dbReference type="InterPro" id="IPR013791">
    <property type="entry name" value="RNA3'-term_phos_cycl_insert"/>
</dbReference>
<evidence type="ECO:0000259" key="2">
    <source>
        <dbReference type="Pfam" id="PF05189"/>
    </source>
</evidence>
<feature type="domain" description="RNA 3'-terminal phosphate cyclase" evidence="1">
    <location>
        <begin position="1"/>
        <end position="188"/>
    </location>
</feature>
<dbReference type="SUPFAM" id="SSF52913">
    <property type="entry name" value="RNA 3'-terminal phosphate cyclase, RPTC, insert domain"/>
    <property type="match status" value="1"/>
</dbReference>
<dbReference type="GO" id="GO:0003963">
    <property type="term" value="F:RNA-3'-phosphate cyclase activity"/>
    <property type="evidence" value="ECO:0007669"/>
    <property type="project" value="TreeGrafter"/>
</dbReference>
<dbReference type="InterPro" id="IPR000228">
    <property type="entry name" value="RNA3'_term_phos_cyc"/>
</dbReference>
<name>X1HQC9_9ZZZZ</name>
<dbReference type="EMBL" id="BARU01017346">
    <property type="protein sequence ID" value="GAH59275.1"/>
    <property type="molecule type" value="Genomic_DNA"/>
</dbReference>
<dbReference type="PANTHER" id="PTHR11096:SF0">
    <property type="entry name" value="RNA 3'-TERMINAL PHOSPHATE CYCLASE"/>
    <property type="match status" value="1"/>
</dbReference>
<accession>X1HQC9</accession>
<reference evidence="3" key="1">
    <citation type="journal article" date="2014" name="Front. Microbiol.">
        <title>High frequency of phylogenetically diverse reductive dehalogenase-homologous genes in deep subseafloor sedimentary metagenomes.</title>
        <authorList>
            <person name="Kawai M."/>
            <person name="Futagami T."/>
            <person name="Toyoda A."/>
            <person name="Takaki Y."/>
            <person name="Nishi S."/>
            <person name="Hori S."/>
            <person name="Arai W."/>
            <person name="Tsubouchi T."/>
            <person name="Morono Y."/>
            <person name="Uchiyama I."/>
            <person name="Ito T."/>
            <person name="Fujiyama A."/>
            <person name="Inagaki F."/>
            <person name="Takami H."/>
        </authorList>
    </citation>
    <scope>NUCLEOTIDE SEQUENCE</scope>
    <source>
        <strain evidence="3">Expedition CK06-06</strain>
    </source>
</reference>
<evidence type="ECO:0000313" key="3">
    <source>
        <dbReference type="EMBL" id="GAH59275.1"/>
    </source>
</evidence>
<dbReference type="GO" id="GO:0006396">
    <property type="term" value="P:RNA processing"/>
    <property type="evidence" value="ECO:0007669"/>
    <property type="project" value="InterPro"/>
</dbReference>
<dbReference type="InterPro" id="IPR023797">
    <property type="entry name" value="RNA3'_phos_cyclase_dom"/>
</dbReference>
<feature type="non-terminal residue" evidence="3">
    <location>
        <position position="1"/>
    </location>
</feature>
<dbReference type="Gene3D" id="3.30.360.20">
    <property type="entry name" value="RNA 3'-terminal phosphate cyclase, insert domain"/>
    <property type="match status" value="1"/>
</dbReference>
<gene>
    <name evidence="3" type="ORF">S03H2_28787</name>
</gene>
<dbReference type="InterPro" id="IPR013792">
    <property type="entry name" value="RNA3'P_cycl/enolpyr_Trfase_a/b"/>
</dbReference>
<comment type="caution">
    <text evidence="3">The sequence shown here is derived from an EMBL/GenBank/DDBJ whole genome shotgun (WGS) entry which is preliminary data.</text>
</comment>
<dbReference type="InterPro" id="IPR036553">
    <property type="entry name" value="RPTC_insert"/>
</dbReference>
<organism evidence="3">
    <name type="scientific">marine sediment metagenome</name>
    <dbReference type="NCBI Taxonomy" id="412755"/>
    <lineage>
        <taxon>unclassified sequences</taxon>
        <taxon>metagenomes</taxon>
        <taxon>ecological metagenomes</taxon>
    </lineage>
</organism>
<feature type="domain" description="RNA 3'-terminal phosphate cyclase insert" evidence="2">
    <location>
        <begin position="40"/>
        <end position="135"/>
    </location>
</feature>
<dbReference type="Pfam" id="PF05189">
    <property type="entry name" value="RTC_insert"/>
    <property type="match status" value="1"/>
</dbReference>
<proteinExistence type="predicted"/>
<protein>
    <recommendedName>
        <fullName evidence="4">RNA 3'-terminal phosphate cyclase domain-containing protein</fullName>
    </recommendedName>
</protein>
<evidence type="ECO:0008006" key="4">
    <source>
        <dbReference type="Google" id="ProtNLM"/>
    </source>
</evidence>
<sequence>GITAELNIIRPGYVPRGGGIIQVGVEPVRGKLKPINLPAQGKVTRIQGIALSSHLKERKVSERMAGKCNEVLESQGYRANIELVHDTAALQRGAALALYAETSSRCIIGADRAGAPRRTSEDIGRSVANSLTEDLSTGATVDRYLADQLIFYAALADGISEYRIPRLTEHVETNLWLVETILGAQTEVDENMVKIQGIGYHS</sequence>
<evidence type="ECO:0000259" key="1">
    <source>
        <dbReference type="Pfam" id="PF01137"/>
    </source>
</evidence>
<dbReference type="AlphaFoldDB" id="X1HQC9"/>
<dbReference type="Pfam" id="PF01137">
    <property type="entry name" value="RTC"/>
    <property type="match status" value="1"/>
</dbReference>
<dbReference type="SUPFAM" id="SSF55205">
    <property type="entry name" value="EPT/RTPC-like"/>
    <property type="match status" value="1"/>
</dbReference>